<accession>A0A5C4SYP4</accession>
<dbReference type="AlphaFoldDB" id="A0A5C4SYP4"/>
<gene>
    <name evidence="1" type="ORF">FE784_33225</name>
</gene>
<name>A0A5C4SYP4_9BACL</name>
<dbReference type="InterPro" id="IPR038056">
    <property type="entry name" value="YjbR-like_sf"/>
</dbReference>
<comment type="caution">
    <text evidence="1">The sequence shown here is derived from an EMBL/GenBank/DDBJ whole genome shotgun (WGS) entry which is preliminary data.</text>
</comment>
<dbReference type="GO" id="GO:0003677">
    <property type="term" value="F:DNA binding"/>
    <property type="evidence" value="ECO:0007669"/>
    <property type="project" value="UniProtKB-KW"/>
</dbReference>
<keyword evidence="2" id="KW-1185">Reference proteome</keyword>
<proteinExistence type="predicted"/>
<dbReference type="RefSeq" id="WP_139606558.1">
    <property type="nucleotide sequence ID" value="NZ_VDCQ01000069.1"/>
</dbReference>
<organism evidence="1 2">
    <name type="scientific">Paenibacillus hemerocallicola</name>
    <dbReference type="NCBI Taxonomy" id="1172614"/>
    <lineage>
        <taxon>Bacteria</taxon>
        <taxon>Bacillati</taxon>
        <taxon>Bacillota</taxon>
        <taxon>Bacilli</taxon>
        <taxon>Bacillales</taxon>
        <taxon>Paenibacillaceae</taxon>
        <taxon>Paenibacillus</taxon>
    </lineage>
</organism>
<evidence type="ECO:0000313" key="1">
    <source>
        <dbReference type="EMBL" id="TNJ61924.1"/>
    </source>
</evidence>
<dbReference type="EMBL" id="VDCQ01000069">
    <property type="protein sequence ID" value="TNJ61924.1"/>
    <property type="molecule type" value="Genomic_DNA"/>
</dbReference>
<dbReference type="Proteomes" id="UP000307943">
    <property type="component" value="Unassembled WGS sequence"/>
</dbReference>
<dbReference type="Gene3D" id="3.90.1150.30">
    <property type="match status" value="1"/>
</dbReference>
<dbReference type="Pfam" id="PF04237">
    <property type="entry name" value="YjbR"/>
    <property type="match status" value="1"/>
</dbReference>
<dbReference type="InterPro" id="IPR058532">
    <property type="entry name" value="YjbR/MT2646/Rv2570-like"/>
</dbReference>
<dbReference type="SUPFAM" id="SSF142906">
    <property type="entry name" value="YjbR-like"/>
    <property type="match status" value="1"/>
</dbReference>
<evidence type="ECO:0000313" key="2">
    <source>
        <dbReference type="Proteomes" id="UP000307943"/>
    </source>
</evidence>
<dbReference type="OrthoDB" id="277063at2"/>
<keyword evidence="1" id="KW-0238">DNA-binding</keyword>
<sequence length="116" mass="13028">MVTSDEASRIAMSLPGAEQREHWGKPSFRVRDKIFAVIRPDGVSLVLKTTKDDRLAYTTMAPDIFGMPDSFANLAYMIVRLDRIEPSECRELIVQAWRLVSPKRAVAAYDRGNEGG</sequence>
<reference evidence="1 2" key="1">
    <citation type="submission" date="2019-05" db="EMBL/GenBank/DDBJ databases">
        <title>We sequenced the genome of Paenibacillus hemerocallicola KCTC 33185 for further insight into its adaptation and study the phylogeny of Paenibacillus.</title>
        <authorList>
            <person name="Narsing Rao M.P."/>
        </authorList>
    </citation>
    <scope>NUCLEOTIDE SEQUENCE [LARGE SCALE GENOMIC DNA]</scope>
    <source>
        <strain evidence="1 2">KCTC 33185</strain>
    </source>
</reference>
<protein>
    <submittedName>
        <fullName evidence="1">MmcQ/YjbR family DNA-binding protein</fullName>
    </submittedName>
</protein>